<dbReference type="PANTHER" id="PTHR42647:SF5">
    <property type="entry name" value="SBP (S-RIBONUCLEASE BINDING PROTEIN) FAMILY PROTEIN"/>
    <property type="match status" value="1"/>
</dbReference>
<name>A0A2I0WB14_9ASPA</name>
<evidence type="ECO:0000256" key="2">
    <source>
        <dbReference type="ARBA" id="ARBA00022771"/>
    </source>
</evidence>
<evidence type="ECO:0000313" key="7">
    <source>
        <dbReference type="EMBL" id="PKU72845.1"/>
    </source>
</evidence>
<feature type="region of interest" description="Disordered" evidence="5">
    <location>
        <begin position="185"/>
        <end position="207"/>
    </location>
</feature>
<protein>
    <recommendedName>
        <fullName evidence="6">RING-type domain-containing protein</fullName>
    </recommendedName>
</protein>
<evidence type="ECO:0000256" key="3">
    <source>
        <dbReference type="ARBA" id="ARBA00022833"/>
    </source>
</evidence>
<sequence length="281" mass="31359">MKLRFRNSSFKSVLNQGTELKVMYFPSPALHDRKPVLCFTNGGEAAPAVVPPALFRSPVLPVISTGLHLALSDKKQLHQELTALLNPQKDEIDQFLLAQREQLRRELADRRQQYSLTFVAAVKEFVGNKLREKDAEVDRAARLLAELEDWLSHLLAKSTAWQAKAMANQAVATSLHAQLQKAAASAAHANDERRGESLAEDARSEYVDPERKQAPELLCRSCHRRQAAVVIIPCRHLCLCLECHSGGDGKRCPICGCVRTGSVHIFLFLKRIPKAENGQRN</sequence>
<dbReference type="GO" id="GO:0008270">
    <property type="term" value="F:zinc ion binding"/>
    <property type="evidence" value="ECO:0007669"/>
    <property type="project" value="UniProtKB-KW"/>
</dbReference>
<dbReference type="STRING" id="906689.A0A2I0WB14"/>
<evidence type="ECO:0000259" key="6">
    <source>
        <dbReference type="PROSITE" id="PS50089"/>
    </source>
</evidence>
<keyword evidence="3" id="KW-0862">Zinc</keyword>
<reference evidence="7 8" key="2">
    <citation type="journal article" date="2017" name="Nature">
        <title>The Apostasia genome and the evolution of orchids.</title>
        <authorList>
            <person name="Zhang G.Q."/>
            <person name="Liu K.W."/>
            <person name="Li Z."/>
            <person name="Lohaus R."/>
            <person name="Hsiao Y.Y."/>
            <person name="Niu S.C."/>
            <person name="Wang J.Y."/>
            <person name="Lin Y.C."/>
            <person name="Xu Q."/>
            <person name="Chen L.J."/>
            <person name="Yoshida K."/>
            <person name="Fujiwara S."/>
            <person name="Wang Z.W."/>
            <person name="Zhang Y.Q."/>
            <person name="Mitsuda N."/>
            <person name="Wang M."/>
            <person name="Liu G.H."/>
            <person name="Pecoraro L."/>
            <person name="Huang H.X."/>
            <person name="Xiao X.J."/>
            <person name="Lin M."/>
            <person name="Wu X.Y."/>
            <person name="Wu W.L."/>
            <person name="Chen Y.Y."/>
            <person name="Chang S.B."/>
            <person name="Sakamoto S."/>
            <person name="Ohme-Takagi M."/>
            <person name="Yagi M."/>
            <person name="Zeng S.J."/>
            <person name="Shen C.Y."/>
            <person name="Yeh C.M."/>
            <person name="Luo Y.B."/>
            <person name="Tsai W.C."/>
            <person name="Van de Peer Y."/>
            <person name="Liu Z.J."/>
        </authorList>
    </citation>
    <scope>NUCLEOTIDE SEQUENCE [LARGE SCALE GENOMIC DNA]</scope>
    <source>
        <tissue evidence="7">The whole plant</tissue>
    </source>
</reference>
<gene>
    <name evidence="7" type="ORF">MA16_Dca013639</name>
</gene>
<dbReference type="EMBL" id="KZ502801">
    <property type="protein sequence ID" value="PKU72845.1"/>
    <property type="molecule type" value="Genomic_DNA"/>
</dbReference>
<dbReference type="InterPro" id="IPR013083">
    <property type="entry name" value="Znf_RING/FYVE/PHD"/>
</dbReference>
<dbReference type="CDD" id="cd16649">
    <property type="entry name" value="mRING-HC-C3HC5_CGRF1-like"/>
    <property type="match status" value="1"/>
</dbReference>
<dbReference type="AlphaFoldDB" id="A0A2I0WB14"/>
<keyword evidence="1" id="KW-0479">Metal-binding</keyword>
<proteinExistence type="predicted"/>
<dbReference type="PANTHER" id="PTHR42647">
    <property type="entry name" value="SBP (S-RIBONUCLEASE BINDING PROTEIN) FAMILY PROTEIN"/>
    <property type="match status" value="1"/>
</dbReference>
<dbReference type="Pfam" id="PF13920">
    <property type="entry name" value="zf-C3HC4_3"/>
    <property type="match status" value="1"/>
</dbReference>
<dbReference type="Proteomes" id="UP000233837">
    <property type="component" value="Unassembled WGS sequence"/>
</dbReference>
<dbReference type="GO" id="GO:0004842">
    <property type="term" value="F:ubiquitin-protein transferase activity"/>
    <property type="evidence" value="ECO:0007669"/>
    <property type="project" value="TreeGrafter"/>
</dbReference>
<evidence type="ECO:0000256" key="4">
    <source>
        <dbReference type="PROSITE-ProRule" id="PRU00175"/>
    </source>
</evidence>
<dbReference type="Gene3D" id="3.30.40.10">
    <property type="entry name" value="Zinc/RING finger domain, C3HC4 (zinc finger)"/>
    <property type="match status" value="1"/>
</dbReference>
<accession>A0A2I0WB14</accession>
<reference evidence="7 8" key="1">
    <citation type="journal article" date="2016" name="Sci. Rep.">
        <title>The Dendrobium catenatum Lindl. genome sequence provides insights into polysaccharide synthase, floral development and adaptive evolution.</title>
        <authorList>
            <person name="Zhang G.Q."/>
            <person name="Xu Q."/>
            <person name="Bian C."/>
            <person name="Tsai W.C."/>
            <person name="Yeh C.M."/>
            <person name="Liu K.W."/>
            <person name="Yoshida K."/>
            <person name="Zhang L.S."/>
            <person name="Chang S.B."/>
            <person name="Chen F."/>
            <person name="Shi Y."/>
            <person name="Su Y.Y."/>
            <person name="Zhang Y.Q."/>
            <person name="Chen L.J."/>
            <person name="Yin Y."/>
            <person name="Lin M."/>
            <person name="Huang H."/>
            <person name="Deng H."/>
            <person name="Wang Z.W."/>
            <person name="Zhu S.L."/>
            <person name="Zhao X."/>
            <person name="Deng C."/>
            <person name="Niu S.C."/>
            <person name="Huang J."/>
            <person name="Wang M."/>
            <person name="Liu G.H."/>
            <person name="Yang H.J."/>
            <person name="Xiao X.J."/>
            <person name="Hsiao Y.Y."/>
            <person name="Wu W.L."/>
            <person name="Chen Y.Y."/>
            <person name="Mitsuda N."/>
            <person name="Ohme-Takagi M."/>
            <person name="Luo Y.B."/>
            <person name="Van de Peer Y."/>
            <person name="Liu Z.J."/>
        </authorList>
    </citation>
    <scope>NUCLEOTIDE SEQUENCE [LARGE SCALE GENOMIC DNA]</scope>
    <source>
        <tissue evidence="7">The whole plant</tissue>
    </source>
</reference>
<dbReference type="PROSITE" id="PS50089">
    <property type="entry name" value="ZF_RING_2"/>
    <property type="match status" value="1"/>
</dbReference>
<keyword evidence="8" id="KW-1185">Reference proteome</keyword>
<evidence type="ECO:0000256" key="5">
    <source>
        <dbReference type="SAM" id="MobiDB-lite"/>
    </source>
</evidence>
<evidence type="ECO:0000256" key="1">
    <source>
        <dbReference type="ARBA" id="ARBA00022723"/>
    </source>
</evidence>
<organism evidence="7 8">
    <name type="scientific">Dendrobium catenatum</name>
    <dbReference type="NCBI Taxonomy" id="906689"/>
    <lineage>
        <taxon>Eukaryota</taxon>
        <taxon>Viridiplantae</taxon>
        <taxon>Streptophyta</taxon>
        <taxon>Embryophyta</taxon>
        <taxon>Tracheophyta</taxon>
        <taxon>Spermatophyta</taxon>
        <taxon>Magnoliopsida</taxon>
        <taxon>Liliopsida</taxon>
        <taxon>Asparagales</taxon>
        <taxon>Orchidaceae</taxon>
        <taxon>Epidendroideae</taxon>
        <taxon>Malaxideae</taxon>
        <taxon>Dendrobiinae</taxon>
        <taxon>Dendrobium</taxon>
    </lineage>
</organism>
<feature type="domain" description="RING-type" evidence="6">
    <location>
        <begin position="219"/>
        <end position="255"/>
    </location>
</feature>
<keyword evidence="2 4" id="KW-0863">Zinc-finger</keyword>
<dbReference type="InterPro" id="IPR001841">
    <property type="entry name" value="Znf_RING"/>
</dbReference>
<feature type="compositionally biased region" description="Basic and acidic residues" evidence="5">
    <location>
        <begin position="189"/>
        <end position="207"/>
    </location>
</feature>
<evidence type="ECO:0000313" key="8">
    <source>
        <dbReference type="Proteomes" id="UP000233837"/>
    </source>
</evidence>